<dbReference type="AlphaFoldDB" id="A0A0F9TGC8"/>
<protein>
    <submittedName>
        <fullName evidence="1">Uncharacterized protein</fullName>
    </submittedName>
</protein>
<accession>A0A0F9TGC8</accession>
<organism evidence="1">
    <name type="scientific">marine sediment metagenome</name>
    <dbReference type="NCBI Taxonomy" id="412755"/>
    <lineage>
        <taxon>unclassified sequences</taxon>
        <taxon>metagenomes</taxon>
        <taxon>ecological metagenomes</taxon>
    </lineage>
</organism>
<dbReference type="EMBL" id="LAZR01000334">
    <property type="protein sequence ID" value="KKN73957.1"/>
    <property type="molecule type" value="Genomic_DNA"/>
</dbReference>
<sequence>MILTVSALNRLVIGEREFIVDQNLSILRVPGGYIYEYYDNKKEIKAATFVSTDELRNE</sequence>
<comment type="caution">
    <text evidence="1">The sequence shown here is derived from an EMBL/GenBank/DDBJ whole genome shotgun (WGS) entry which is preliminary data.</text>
</comment>
<reference evidence="1" key="1">
    <citation type="journal article" date="2015" name="Nature">
        <title>Complex archaea that bridge the gap between prokaryotes and eukaryotes.</title>
        <authorList>
            <person name="Spang A."/>
            <person name="Saw J.H."/>
            <person name="Jorgensen S.L."/>
            <person name="Zaremba-Niedzwiedzka K."/>
            <person name="Martijn J."/>
            <person name="Lind A.E."/>
            <person name="van Eijk R."/>
            <person name="Schleper C."/>
            <person name="Guy L."/>
            <person name="Ettema T.J."/>
        </authorList>
    </citation>
    <scope>NUCLEOTIDE SEQUENCE</scope>
</reference>
<proteinExistence type="predicted"/>
<name>A0A0F9TGC8_9ZZZZ</name>
<evidence type="ECO:0000313" key="1">
    <source>
        <dbReference type="EMBL" id="KKN73957.1"/>
    </source>
</evidence>
<gene>
    <name evidence="1" type="ORF">LCGC14_0395220</name>
</gene>